<dbReference type="Gene3D" id="3.40.1190.10">
    <property type="entry name" value="Mur-like, catalytic domain"/>
    <property type="match status" value="1"/>
</dbReference>
<dbReference type="GO" id="GO:0008841">
    <property type="term" value="F:dihydrofolate synthase activity"/>
    <property type="evidence" value="ECO:0007669"/>
    <property type="project" value="TreeGrafter"/>
</dbReference>
<comment type="similarity">
    <text evidence="1">Belongs to the folylpolyglutamate synthase family.</text>
</comment>
<dbReference type="InterPro" id="IPR018109">
    <property type="entry name" value="Folylpolyglutamate_synth_CS"/>
</dbReference>
<gene>
    <name evidence="7" type="ORF">SAMN05216234_1084</name>
</gene>
<reference evidence="7 8" key="1">
    <citation type="submission" date="2016-10" db="EMBL/GenBank/DDBJ databases">
        <authorList>
            <person name="de Groot N.N."/>
        </authorList>
    </citation>
    <scope>NUCLEOTIDE SEQUENCE [LARGE SCALE GENOMIC DNA]</scope>
    <source>
        <strain evidence="7 8">EP1-55-1</strain>
    </source>
</reference>
<evidence type="ECO:0000256" key="6">
    <source>
        <dbReference type="ARBA" id="ARBA00022842"/>
    </source>
</evidence>
<evidence type="ECO:0000256" key="4">
    <source>
        <dbReference type="ARBA" id="ARBA00022741"/>
    </source>
</evidence>
<dbReference type="PANTHER" id="PTHR11136">
    <property type="entry name" value="FOLYLPOLYGLUTAMATE SYNTHASE-RELATED"/>
    <property type="match status" value="1"/>
</dbReference>
<keyword evidence="5" id="KW-0067">ATP-binding</keyword>
<evidence type="ECO:0000256" key="3">
    <source>
        <dbReference type="ARBA" id="ARBA00022723"/>
    </source>
</evidence>
<dbReference type="UniPathway" id="UPA00077">
    <property type="reaction ID" value="UER00157"/>
</dbReference>
<dbReference type="InterPro" id="IPR036615">
    <property type="entry name" value="Mur_ligase_C_dom_sf"/>
</dbReference>
<proteinExistence type="inferred from homology"/>
<dbReference type="AlphaFoldDB" id="A0A1I5N179"/>
<dbReference type="PROSITE" id="PS01012">
    <property type="entry name" value="FOLYLPOLYGLU_SYNT_2"/>
    <property type="match status" value="1"/>
</dbReference>
<dbReference type="PANTHER" id="PTHR11136:SF0">
    <property type="entry name" value="DIHYDROFOLATE SYNTHETASE-RELATED"/>
    <property type="match status" value="1"/>
</dbReference>
<evidence type="ECO:0000313" key="8">
    <source>
        <dbReference type="Proteomes" id="UP000199227"/>
    </source>
</evidence>
<dbReference type="InterPro" id="IPR001645">
    <property type="entry name" value="Folylpolyglutamate_synth"/>
</dbReference>
<keyword evidence="3" id="KW-0479">Metal-binding</keyword>
<dbReference type="GO" id="GO:0005737">
    <property type="term" value="C:cytoplasm"/>
    <property type="evidence" value="ECO:0007669"/>
    <property type="project" value="TreeGrafter"/>
</dbReference>
<dbReference type="SUPFAM" id="SSF53623">
    <property type="entry name" value="MurD-like peptide ligases, catalytic domain"/>
    <property type="match status" value="1"/>
</dbReference>
<evidence type="ECO:0000256" key="2">
    <source>
        <dbReference type="ARBA" id="ARBA00022598"/>
    </source>
</evidence>
<protein>
    <submittedName>
        <fullName evidence="7">Dihydrofolate synthase / folylpolyglutamate synthase</fullName>
    </submittedName>
</protein>
<dbReference type="NCBIfam" id="TIGR01499">
    <property type="entry name" value="folC"/>
    <property type="match status" value="1"/>
</dbReference>
<dbReference type="RefSeq" id="WP_245757021.1">
    <property type="nucleotide sequence ID" value="NZ_FOXB01000008.1"/>
</dbReference>
<dbReference type="GO" id="GO:0046872">
    <property type="term" value="F:metal ion binding"/>
    <property type="evidence" value="ECO:0007669"/>
    <property type="project" value="UniProtKB-KW"/>
</dbReference>
<evidence type="ECO:0000313" key="7">
    <source>
        <dbReference type="EMBL" id="SFP15450.1"/>
    </source>
</evidence>
<evidence type="ECO:0000256" key="5">
    <source>
        <dbReference type="ARBA" id="ARBA00022840"/>
    </source>
</evidence>
<evidence type="ECO:0000256" key="1">
    <source>
        <dbReference type="ARBA" id="ARBA00008276"/>
    </source>
</evidence>
<keyword evidence="6" id="KW-0460">Magnesium</keyword>
<accession>A0A1I5N179</accession>
<keyword evidence="4" id="KW-0547">Nucleotide-binding</keyword>
<dbReference type="SUPFAM" id="SSF53244">
    <property type="entry name" value="MurD-like peptide ligases, peptide-binding domain"/>
    <property type="match status" value="1"/>
</dbReference>
<dbReference type="Gene3D" id="3.90.190.20">
    <property type="entry name" value="Mur ligase, C-terminal domain"/>
    <property type="match status" value="1"/>
</dbReference>
<keyword evidence="2" id="KW-0436">Ligase</keyword>
<dbReference type="GO" id="GO:0046654">
    <property type="term" value="P:tetrahydrofolate biosynthetic process"/>
    <property type="evidence" value="ECO:0007669"/>
    <property type="project" value="UniProtKB-UniPathway"/>
</dbReference>
<dbReference type="GO" id="GO:0004326">
    <property type="term" value="F:tetrahydrofolylpolyglutamate synthase activity"/>
    <property type="evidence" value="ECO:0007669"/>
    <property type="project" value="InterPro"/>
</dbReference>
<dbReference type="EMBL" id="FOXB01000008">
    <property type="protein sequence ID" value="SFP15450.1"/>
    <property type="molecule type" value="Genomic_DNA"/>
</dbReference>
<keyword evidence="8" id="KW-1185">Reference proteome</keyword>
<organism evidence="7 8">
    <name type="scientific">Hydrogenimonas thermophila</name>
    <dbReference type="NCBI Taxonomy" id="223786"/>
    <lineage>
        <taxon>Bacteria</taxon>
        <taxon>Pseudomonadati</taxon>
        <taxon>Campylobacterota</taxon>
        <taxon>Epsilonproteobacteria</taxon>
        <taxon>Campylobacterales</taxon>
        <taxon>Hydrogenimonadaceae</taxon>
        <taxon>Hydrogenimonas</taxon>
    </lineage>
</organism>
<name>A0A1I5N179_9BACT</name>
<dbReference type="Proteomes" id="UP000199227">
    <property type="component" value="Unassembled WGS sequence"/>
</dbReference>
<dbReference type="STRING" id="223786.SAMN05216234_1084"/>
<sequence length="381" mass="42937">MILLEKFLNSKPLYYDVIDLSRMPKAYEYIKPHIKLGKVIHLVGTNGKGSTGRILSSLLLSKGVSVGHYTSPHILKFNERIWINGRDIDDERLEQAHKRVFSLLPENVANSLSYFEYTTLLALAAFERCDYIVLEAGLGGEFDATNVVEKDLSIIVPIGKDHQQFLGDSLEEIAATKLRSIDKKALLSPNQPEIVLEVAKHIATEKGYEIYLTQEILNSNERDEIYKNLATNGWADYLKDNALTAVAAMKLLGFDDFGTLPERVELRGRFEKIATNVILDVGHNELAASAIVKALKGKKVVLVYNTLEDKDAKTILSILSPVIKRVEIIPIQTQRQMAIDRLKSIVEELNIPYCDFKSINEEEEFLVFGSFYTAEAFLKMI</sequence>
<dbReference type="InterPro" id="IPR036565">
    <property type="entry name" value="Mur-like_cat_sf"/>
</dbReference>
<dbReference type="GO" id="GO:0005524">
    <property type="term" value="F:ATP binding"/>
    <property type="evidence" value="ECO:0007669"/>
    <property type="project" value="UniProtKB-KW"/>
</dbReference>